<evidence type="ECO:0000313" key="1">
    <source>
        <dbReference type="EMBL" id="CAI9725967.1"/>
    </source>
</evidence>
<sequence length="73" mass="8198">MELPVRYMRISDEVRGTLSIISVSLSTTFMNLKDTVVSIDSKFEDPGKPCRFSGDHNHSYNQIGSVLDHNPDV</sequence>
<keyword evidence="2" id="KW-1185">Reference proteome</keyword>
<accession>A0AA36B306</accession>
<organism evidence="1 2">
    <name type="scientific">Octopus vulgaris</name>
    <name type="common">Common octopus</name>
    <dbReference type="NCBI Taxonomy" id="6645"/>
    <lineage>
        <taxon>Eukaryota</taxon>
        <taxon>Metazoa</taxon>
        <taxon>Spiralia</taxon>
        <taxon>Lophotrochozoa</taxon>
        <taxon>Mollusca</taxon>
        <taxon>Cephalopoda</taxon>
        <taxon>Coleoidea</taxon>
        <taxon>Octopodiformes</taxon>
        <taxon>Octopoda</taxon>
        <taxon>Incirrata</taxon>
        <taxon>Octopodidae</taxon>
        <taxon>Octopus</taxon>
    </lineage>
</organism>
<name>A0AA36B306_OCTVU</name>
<reference evidence="1" key="1">
    <citation type="submission" date="2023-08" db="EMBL/GenBank/DDBJ databases">
        <authorList>
            <person name="Alioto T."/>
            <person name="Alioto T."/>
            <person name="Gomez Garrido J."/>
        </authorList>
    </citation>
    <scope>NUCLEOTIDE SEQUENCE</scope>
</reference>
<protein>
    <submittedName>
        <fullName evidence="1">Uncharacterized protein</fullName>
    </submittedName>
</protein>
<dbReference type="EMBL" id="OX597820">
    <property type="protein sequence ID" value="CAI9725967.1"/>
    <property type="molecule type" value="Genomic_DNA"/>
</dbReference>
<evidence type="ECO:0000313" key="2">
    <source>
        <dbReference type="Proteomes" id="UP001162480"/>
    </source>
</evidence>
<proteinExistence type="predicted"/>
<dbReference type="Proteomes" id="UP001162480">
    <property type="component" value="Chromosome 7"/>
</dbReference>
<gene>
    <name evidence="1" type="ORF">OCTVUL_1B004123</name>
</gene>
<dbReference type="AlphaFoldDB" id="A0AA36B306"/>